<evidence type="ECO:0000313" key="1">
    <source>
        <dbReference type="WBParaSite" id="maker-PairedContig_6251-snap-gene-0.5-mRNA-1"/>
    </source>
</evidence>
<accession>A0A1I8EXG3</accession>
<dbReference type="AlphaFoldDB" id="A0A1I8EXG3"/>
<sequence>MILIDPENVKFQYLFDSLKRISSTLKRKNFFNNLKKPKLILQRNDVIAKRVEGNSMVAPCKSERPTIENIEFKGGLIRKFEIERINAELETLAHNYETINPKLHQIKDEFFWQEISEEGEKLIEQMEEEFNEVILPIKEEFEDVIIHWKLISICVIL</sequence>
<protein>
    <submittedName>
        <fullName evidence="1">Uncharacterized protein</fullName>
    </submittedName>
</protein>
<proteinExistence type="predicted"/>
<reference evidence="1" key="1">
    <citation type="submission" date="2016-11" db="UniProtKB">
        <authorList>
            <consortium name="WormBaseParasite"/>
        </authorList>
    </citation>
    <scope>IDENTIFICATION</scope>
    <source>
        <strain evidence="1">pt0022</strain>
    </source>
</reference>
<organism evidence="1">
    <name type="scientific">Wuchereria bancrofti</name>
    <dbReference type="NCBI Taxonomy" id="6293"/>
    <lineage>
        <taxon>Eukaryota</taxon>
        <taxon>Metazoa</taxon>
        <taxon>Ecdysozoa</taxon>
        <taxon>Nematoda</taxon>
        <taxon>Chromadorea</taxon>
        <taxon>Rhabditida</taxon>
        <taxon>Spirurina</taxon>
        <taxon>Spiruromorpha</taxon>
        <taxon>Filarioidea</taxon>
        <taxon>Onchocercidae</taxon>
        <taxon>Wuchereria</taxon>
    </lineage>
</organism>
<name>A0A1I8EXG3_WUCBA</name>
<dbReference type="WBParaSite" id="maker-PairedContig_6251-snap-gene-0.5-mRNA-1">
    <property type="protein sequence ID" value="maker-PairedContig_6251-snap-gene-0.5-mRNA-1"/>
    <property type="gene ID" value="maker-PairedContig_6251-snap-gene-0.5"/>
</dbReference>